<dbReference type="InterPro" id="IPR058119">
    <property type="entry name" value="SCO0607-like"/>
</dbReference>
<evidence type="ECO:0008006" key="3">
    <source>
        <dbReference type="Google" id="ProtNLM"/>
    </source>
</evidence>
<name>A0ABY6R8T0_9ACTN</name>
<reference evidence="1" key="1">
    <citation type="submission" date="2021-09" db="EMBL/GenBank/DDBJ databases">
        <title>Complete genome sequence and metabolic characterization of Streptomyces tanashiensis DSM 731 the producer of antibacterial Kalafungin and diverse secondary metabolites.</title>
        <authorList>
            <person name="Abbasi M.N."/>
            <person name="Anwar M.N."/>
            <person name="Alam K."/>
            <person name="Shoaib M."/>
            <person name="Lin Z."/>
            <person name="Hayat M."/>
            <person name="Ali M.I."/>
            <person name="Malik H.M.T."/>
            <person name="Ahmed I."/>
            <person name="Li A."/>
            <person name="Hailong Wang H."/>
            <person name="Zhang Y."/>
        </authorList>
    </citation>
    <scope>NUCLEOTIDE SEQUENCE</scope>
    <source>
        <strain evidence="1">Kala</strain>
    </source>
</reference>
<proteinExistence type="predicted"/>
<keyword evidence="2" id="KW-1185">Reference proteome</keyword>
<organism evidence="1 2">
    <name type="scientific">Streptomyces tanashiensis</name>
    <dbReference type="NCBI Taxonomy" id="67367"/>
    <lineage>
        <taxon>Bacteria</taxon>
        <taxon>Bacillati</taxon>
        <taxon>Actinomycetota</taxon>
        <taxon>Actinomycetes</taxon>
        <taxon>Kitasatosporales</taxon>
        <taxon>Streptomycetaceae</taxon>
        <taxon>Streptomyces</taxon>
    </lineage>
</organism>
<accession>A0ABY6R8T0</accession>
<gene>
    <name evidence="1" type="ORF">LDH80_07400</name>
</gene>
<evidence type="ECO:0000313" key="1">
    <source>
        <dbReference type="EMBL" id="UZX26432.1"/>
    </source>
</evidence>
<evidence type="ECO:0000313" key="2">
    <source>
        <dbReference type="Proteomes" id="UP001164506"/>
    </source>
</evidence>
<sequence>MALLLTGCASQERVCGSGRYPVKAVGNTDGQDCVADGQEPPEGWVRYPAGQVPEYVGDEWDRHWSRVIVDAEGRTTGGLVPRQPAG</sequence>
<dbReference type="NCBIfam" id="NF046120">
    <property type="entry name" value="lipo_SCO0607"/>
    <property type="match status" value="1"/>
</dbReference>
<dbReference type="Proteomes" id="UP001164506">
    <property type="component" value="Chromosome"/>
</dbReference>
<protein>
    <recommendedName>
        <fullName evidence="3">Lipoprotein</fullName>
    </recommendedName>
</protein>
<dbReference type="EMBL" id="CP084204">
    <property type="protein sequence ID" value="UZX26432.1"/>
    <property type="molecule type" value="Genomic_DNA"/>
</dbReference>